<dbReference type="RefSeq" id="WP_084600330.1">
    <property type="nucleotide sequence ID" value="NZ_JBHSZS010000009.1"/>
</dbReference>
<evidence type="ECO:0000256" key="3">
    <source>
        <dbReference type="ARBA" id="ARBA00022475"/>
    </source>
</evidence>
<dbReference type="PATRIC" id="fig|1218493.3.peg.828"/>
<keyword evidence="3" id="KW-1003">Cell membrane</keyword>
<feature type="transmembrane region" description="Helical" evidence="7">
    <location>
        <begin position="369"/>
        <end position="390"/>
    </location>
</feature>
<dbReference type="HOGENOM" id="CLU_034180_10_0_9"/>
<dbReference type="Proteomes" id="UP000033533">
    <property type="component" value="Unassembled WGS sequence"/>
</dbReference>
<feature type="transmembrane region" description="Helical" evidence="7">
    <location>
        <begin position="310"/>
        <end position="328"/>
    </location>
</feature>
<dbReference type="CDD" id="cd06173">
    <property type="entry name" value="MFS_MefA_like"/>
    <property type="match status" value="1"/>
</dbReference>
<dbReference type="PROSITE" id="PS50850">
    <property type="entry name" value="MFS"/>
    <property type="match status" value="1"/>
</dbReference>
<dbReference type="GO" id="GO:0005886">
    <property type="term" value="C:plasma membrane"/>
    <property type="evidence" value="ECO:0007669"/>
    <property type="project" value="UniProtKB-SubCell"/>
</dbReference>
<feature type="transmembrane region" description="Helical" evidence="7">
    <location>
        <begin position="218"/>
        <end position="241"/>
    </location>
</feature>
<feature type="transmembrane region" description="Helical" evidence="7">
    <location>
        <begin position="12"/>
        <end position="33"/>
    </location>
</feature>
<comment type="caution">
    <text evidence="9">The sequence shown here is derived from an EMBL/GenBank/DDBJ whole genome shotgun (WGS) entry which is preliminary data.</text>
</comment>
<feature type="transmembrane region" description="Helical" evidence="7">
    <location>
        <begin position="283"/>
        <end position="304"/>
    </location>
</feature>
<dbReference type="OrthoDB" id="2276409at2"/>
<evidence type="ECO:0000256" key="5">
    <source>
        <dbReference type="ARBA" id="ARBA00022989"/>
    </source>
</evidence>
<evidence type="ECO:0000313" key="10">
    <source>
        <dbReference type="Proteomes" id="UP000033533"/>
    </source>
</evidence>
<feature type="domain" description="Major facilitator superfamily (MFS) profile" evidence="8">
    <location>
        <begin position="6"/>
        <end position="393"/>
    </location>
</feature>
<keyword evidence="6 7" id="KW-0472">Membrane</keyword>
<keyword evidence="2" id="KW-0813">Transport</keyword>
<sequence length="400" mass="44486">MKNLTQKNKLLLGYAISGLGDQFYTFAIPLLMLSRTHSSVIMGLLTAVEYLPTALFGLTIGPIFDIYSRKKIMLFSLIMQMVLIIIAPFLVIKNISLYWLLLVVFILGTFDLITWTGYQIFIAESVKKEELSSVSGQMGLISSIQKTFGPGIAAVIINLIDYVGGFLLDAFSFGYLTYVIKDYEPLYKENKSVKEEKSFNKSAKEGITFLFAHHDIKWLIVSFFVANIGFQAVVPMLTFLLKQEMKVSVNMVSIFYTVAAIASILGNFIYLRINKSMRLGTQMIMIALLIMGGFLIMLDVQSFIWVTFGYALVSFGSVWSQANFFTVIQAETPSKFKGTITSISTSLTRIIGPVMSLISGFLIKAEVHSIFIVAAICMSFSILITVVTGLGKLGKLEKLD</sequence>
<dbReference type="AlphaFoldDB" id="A0A0F4LBZ8"/>
<feature type="transmembrane region" description="Helical" evidence="7">
    <location>
        <begin position="97"/>
        <end position="118"/>
    </location>
</feature>
<accession>A0A0F4LBZ8</accession>
<dbReference type="STRING" id="1218493.JF76_07820"/>
<evidence type="ECO:0000256" key="4">
    <source>
        <dbReference type="ARBA" id="ARBA00022692"/>
    </source>
</evidence>
<evidence type="ECO:0000256" key="2">
    <source>
        <dbReference type="ARBA" id="ARBA00022448"/>
    </source>
</evidence>
<feature type="transmembrane region" description="Helical" evidence="7">
    <location>
        <begin position="340"/>
        <end position="363"/>
    </location>
</feature>
<feature type="transmembrane region" description="Helical" evidence="7">
    <location>
        <begin position="72"/>
        <end position="91"/>
    </location>
</feature>
<evidence type="ECO:0000256" key="1">
    <source>
        <dbReference type="ARBA" id="ARBA00004651"/>
    </source>
</evidence>
<dbReference type="PANTHER" id="PTHR23513:SF6">
    <property type="entry name" value="MAJOR FACILITATOR SUPERFAMILY ASSOCIATED DOMAIN-CONTAINING PROTEIN"/>
    <property type="match status" value="1"/>
</dbReference>
<keyword evidence="5 7" id="KW-1133">Transmembrane helix</keyword>
<protein>
    <submittedName>
        <fullName evidence="9">Permease</fullName>
    </submittedName>
</protein>
<dbReference type="EMBL" id="JXBY01000018">
    <property type="protein sequence ID" value="KJY55838.1"/>
    <property type="molecule type" value="Genomic_DNA"/>
</dbReference>
<dbReference type="GO" id="GO:0022857">
    <property type="term" value="F:transmembrane transporter activity"/>
    <property type="evidence" value="ECO:0007669"/>
    <property type="project" value="InterPro"/>
</dbReference>
<dbReference type="InterPro" id="IPR036259">
    <property type="entry name" value="MFS_trans_sf"/>
</dbReference>
<proteinExistence type="predicted"/>
<organism evidence="9 10">
    <name type="scientific">Lactobacillus kullabergensis</name>
    <dbReference type="NCBI Taxonomy" id="1218493"/>
    <lineage>
        <taxon>Bacteria</taxon>
        <taxon>Bacillati</taxon>
        <taxon>Bacillota</taxon>
        <taxon>Bacilli</taxon>
        <taxon>Lactobacillales</taxon>
        <taxon>Lactobacillaceae</taxon>
        <taxon>Lactobacillus</taxon>
    </lineage>
</organism>
<keyword evidence="4 7" id="KW-0812">Transmembrane</keyword>
<dbReference type="SUPFAM" id="SSF103473">
    <property type="entry name" value="MFS general substrate transporter"/>
    <property type="match status" value="1"/>
</dbReference>
<gene>
    <name evidence="9" type="ORF">JF76_07820</name>
</gene>
<reference evidence="9 10" key="1">
    <citation type="submission" date="2014-12" db="EMBL/GenBank/DDBJ databases">
        <title>Comparative genomics of the lactic acid bacteria isolated from the honey bee gut.</title>
        <authorList>
            <person name="Ellegaard K.M."/>
            <person name="Tamarit D."/>
            <person name="Javelind E."/>
            <person name="Olofsson T."/>
            <person name="Andersson S.G."/>
            <person name="Vasquez A."/>
        </authorList>
    </citation>
    <scope>NUCLEOTIDE SEQUENCE [LARGE SCALE GENOMIC DNA]</scope>
    <source>
        <strain evidence="9 10">Biut2</strain>
    </source>
</reference>
<comment type="subcellular location">
    <subcellularLocation>
        <location evidence="1">Cell membrane</location>
        <topology evidence="1">Multi-pass membrane protein</topology>
    </subcellularLocation>
</comment>
<dbReference type="Gene3D" id="1.20.1250.20">
    <property type="entry name" value="MFS general substrate transporter like domains"/>
    <property type="match status" value="1"/>
</dbReference>
<evidence type="ECO:0000313" key="9">
    <source>
        <dbReference type="EMBL" id="KJY55838.1"/>
    </source>
</evidence>
<evidence type="ECO:0000256" key="6">
    <source>
        <dbReference type="ARBA" id="ARBA00023136"/>
    </source>
</evidence>
<name>A0A0F4LBZ8_9LACO</name>
<evidence type="ECO:0000259" key="8">
    <source>
        <dbReference type="PROSITE" id="PS50850"/>
    </source>
</evidence>
<dbReference type="PANTHER" id="PTHR23513">
    <property type="entry name" value="INTEGRAL MEMBRANE EFFLUX PROTEIN-RELATED"/>
    <property type="match status" value="1"/>
</dbReference>
<evidence type="ECO:0000256" key="7">
    <source>
        <dbReference type="SAM" id="Phobius"/>
    </source>
</evidence>
<dbReference type="Pfam" id="PF07690">
    <property type="entry name" value="MFS_1"/>
    <property type="match status" value="1"/>
</dbReference>
<dbReference type="InterPro" id="IPR011701">
    <property type="entry name" value="MFS"/>
</dbReference>
<feature type="transmembrane region" description="Helical" evidence="7">
    <location>
        <begin position="39"/>
        <end position="60"/>
    </location>
</feature>
<dbReference type="InterPro" id="IPR020846">
    <property type="entry name" value="MFS_dom"/>
</dbReference>
<feature type="transmembrane region" description="Helical" evidence="7">
    <location>
        <begin position="253"/>
        <end position="271"/>
    </location>
</feature>